<protein>
    <submittedName>
        <fullName evidence="2">Ribosomal-protein-alanine N-acetyltransferase</fullName>
    </submittedName>
</protein>
<dbReference type="GO" id="GO:0005737">
    <property type="term" value="C:cytoplasm"/>
    <property type="evidence" value="ECO:0007669"/>
    <property type="project" value="TreeGrafter"/>
</dbReference>
<sequence length="184" mass="21646">MREFIFDHIETSRFKLRILEAEAYQNFLRLATAEELLHYIGIPEEEVEQEKTKAAYGFRTYNKSYLMFLIIDKETEDILGYCGYHTWYLEHDRAEIGYGLYSDYSKGKGVMSEVLNTVLNYGFEIMQLRRVEAFISPDNMASLNTVKKFGFTREGQLRSHYVKGGQIEDSVVYSLLYKEYSKLK</sequence>
<dbReference type="GO" id="GO:0008999">
    <property type="term" value="F:protein-N-terminal-alanine acetyltransferase activity"/>
    <property type="evidence" value="ECO:0007669"/>
    <property type="project" value="TreeGrafter"/>
</dbReference>
<dbReference type="Proteomes" id="UP000183496">
    <property type="component" value="Unassembled WGS sequence"/>
</dbReference>
<keyword evidence="3" id="KW-1185">Reference proteome</keyword>
<evidence type="ECO:0000313" key="3">
    <source>
        <dbReference type="Proteomes" id="UP000183496"/>
    </source>
</evidence>
<gene>
    <name evidence="2" type="ORF">SAMN04488089_1022</name>
</gene>
<dbReference type="PROSITE" id="PS51186">
    <property type="entry name" value="GNAT"/>
    <property type="match status" value="1"/>
</dbReference>
<comment type="caution">
    <text evidence="2">The sequence shown here is derived from an EMBL/GenBank/DDBJ whole genome shotgun (WGS) entry which is preliminary data.</text>
</comment>
<dbReference type="GO" id="GO:1990189">
    <property type="term" value="F:protein N-terminal-serine acetyltransferase activity"/>
    <property type="evidence" value="ECO:0007669"/>
    <property type="project" value="TreeGrafter"/>
</dbReference>
<organism evidence="2 3">
    <name type="scientific">Myroides profundi</name>
    <dbReference type="NCBI Taxonomy" id="480520"/>
    <lineage>
        <taxon>Bacteria</taxon>
        <taxon>Pseudomonadati</taxon>
        <taxon>Bacteroidota</taxon>
        <taxon>Flavobacteriia</taxon>
        <taxon>Flavobacteriales</taxon>
        <taxon>Flavobacteriaceae</taxon>
        <taxon>Myroides</taxon>
    </lineage>
</organism>
<dbReference type="Pfam" id="PF13302">
    <property type="entry name" value="Acetyltransf_3"/>
    <property type="match status" value="1"/>
</dbReference>
<evidence type="ECO:0000259" key="1">
    <source>
        <dbReference type="PROSITE" id="PS51186"/>
    </source>
</evidence>
<dbReference type="EMBL" id="FOFY01000002">
    <property type="protein sequence ID" value="SEQ18422.1"/>
    <property type="molecule type" value="Genomic_DNA"/>
</dbReference>
<dbReference type="RefSeq" id="WP_041890953.1">
    <property type="nucleotide sequence ID" value="NZ_CP010817.1"/>
</dbReference>
<dbReference type="Gene3D" id="3.40.630.30">
    <property type="match status" value="1"/>
</dbReference>
<feature type="domain" description="N-acetyltransferase" evidence="1">
    <location>
        <begin position="26"/>
        <end position="178"/>
    </location>
</feature>
<dbReference type="InterPro" id="IPR016181">
    <property type="entry name" value="Acyl_CoA_acyltransferase"/>
</dbReference>
<dbReference type="PANTHER" id="PTHR43441:SF11">
    <property type="entry name" value="RIBOSOMAL-PROTEIN-SERINE ACETYLTRANSFERASE"/>
    <property type="match status" value="1"/>
</dbReference>
<dbReference type="InterPro" id="IPR000182">
    <property type="entry name" value="GNAT_dom"/>
</dbReference>
<dbReference type="SUPFAM" id="SSF55729">
    <property type="entry name" value="Acyl-CoA N-acyltransferases (Nat)"/>
    <property type="match status" value="1"/>
</dbReference>
<dbReference type="PANTHER" id="PTHR43441">
    <property type="entry name" value="RIBOSOMAL-PROTEIN-SERINE ACETYLTRANSFERASE"/>
    <property type="match status" value="1"/>
</dbReference>
<accession>A0AAJ4W1N8</accession>
<reference evidence="2 3" key="1">
    <citation type="submission" date="2016-10" db="EMBL/GenBank/DDBJ databases">
        <authorList>
            <person name="Varghese N."/>
            <person name="Submissions S."/>
        </authorList>
    </citation>
    <scope>NUCLEOTIDE SEQUENCE [LARGE SCALE GENOMIC DNA]</scope>
    <source>
        <strain evidence="3">DSM 19823 / KCTC 23066 / CCTCC M 208030 / D25</strain>
    </source>
</reference>
<name>A0AAJ4W1N8_MYRPR</name>
<evidence type="ECO:0000313" key="2">
    <source>
        <dbReference type="EMBL" id="SEQ18422.1"/>
    </source>
</evidence>
<proteinExistence type="predicted"/>
<dbReference type="InterPro" id="IPR051908">
    <property type="entry name" value="Ribosomal_N-acetyltransferase"/>
</dbReference>
<dbReference type="AlphaFoldDB" id="A0AAJ4W1N8"/>